<reference evidence="2 3" key="1">
    <citation type="submission" date="2023-02" db="EMBL/GenBank/DDBJ databases">
        <title>The predominant lactic acid bacteria and yeasts involved in the spontaneous fermentation of millet during the production of the traditional porridge Hausa koko in Ghana.</title>
        <authorList>
            <person name="Atter A."/>
            <person name="Diaz M."/>
        </authorList>
    </citation>
    <scope>NUCLEOTIDE SEQUENCE [LARGE SCALE GENOMIC DNA]</scope>
    <source>
        <strain evidence="2 3">FI11640</strain>
    </source>
</reference>
<dbReference type="PROSITE" id="PS50943">
    <property type="entry name" value="HTH_CROC1"/>
    <property type="match status" value="1"/>
</dbReference>
<name>A0ABU7T325_9LACO</name>
<accession>A0ABU7T325</accession>
<feature type="domain" description="HTH cro/C1-type" evidence="1">
    <location>
        <begin position="10"/>
        <end position="67"/>
    </location>
</feature>
<dbReference type="CDD" id="cd00093">
    <property type="entry name" value="HTH_XRE"/>
    <property type="match status" value="1"/>
</dbReference>
<organism evidence="2 3">
    <name type="scientific">Schleiferilactobacillus harbinensis</name>
    <dbReference type="NCBI Taxonomy" id="304207"/>
    <lineage>
        <taxon>Bacteria</taxon>
        <taxon>Bacillati</taxon>
        <taxon>Bacillota</taxon>
        <taxon>Bacilli</taxon>
        <taxon>Lactobacillales</taxon>
        <taxon>Lactobacillaceae</taxon>
        <taxon>Schleiferilactobacillus</taxon>
    </lineage>
</organism>
<gene>
    <name evidence="2" type="ORF">PS435_14250</name>
</gene>
<evidence type="ECO:0000259" key="1">
    <source>
        <dbReference type="PROSITE" id="PS50943"/>
    </source>
</evidence>
<keyword evidence="3" id="KW-1185">Reference proteome</keyword>
<dbReference type="Pfam" id="PF01381">
    <property type="entry name" value="HTH_3"/>
    <property type="match status" value="1"/>
</dbReference>
<comment type="caution">
    <text evidence="2">The sequence shown here is derived from an EMBL/GenBank/DDBJ whole genome shotgun (WGS) entry which is preliminary data.</text>
</comment>
<dbReference type="EMBL" id="JAQSGK010000062">
    <property type="protein sequence ID" value="MEE6717014.1"/>
    <property type="molecule type" value="Genomic_DNA"/>
</dbReference>
<dbReference type="InterPro" id="IPR001387">
    <property type="entry name" value="Cro/C1-type_HTH"/>
</dbReference>
<dbReference type="Proteomes" id="UP001330016">
    <property type="component" value="Unassembled WGS sequence"/>
</dbReference>
<evidence type="ECO:0000313" key="2">
    <source>
        <dbReference type="EMBL" id="MEE6717014.1"/>
    </source>
</evidence>
<dbReference type="InterPro" id="IPR010982">
    <property type="entry name" value="Lambda_DNA-bd_dom_sf"/>
</dbReference>
<dbReference type="SUPFAM" id="SSF47413">
    <property type="entry name" value="lambda repressor-like DNA-binding domains"/>
    <property type="match status" value="1"/>
</dbReference>
<protein>
    <submittedName>
        <fullName evidence="2">Helix-turn-helix transcriptional regulator</fullName>
    </submittedName>
</protein>
<dbReference type="Gene3D" id="1.10.260.40">
    <property type="entry name" value="lambda repressor-like DNA-binding domains"/>
    <property type="match status" value="1"/>
</dbReference>
<dbReference type="RefSeq" id="WP_331244482.1">
    <property type="nucleotide sequence ID" value="NZ_JAQSGJ010000062.1"/>
</dbReference>
<proteinExistence type="predicted"/>
<evidence type="ECO:0000313" key="3">
    <source>
        <dbReference type="Proteomes" id="UP001330016"/>
    </source>
</evidence>
<sequence length="84" mass="9687">MDDKAEKYTLRQWRALRGLRVNELASESHLTVRTINNYERNIHRLRGASYKNLEAIAKVLDISVSDIFLSPTSEKPKFPVKEAS</sequence>
<dbReference type="SMART" id="SM00530">
    <property type="entry name" value="HTH_XRE"/>
    <property type="match status" value="1"/>
</dbReference>